<protein>
    <submittedName>
        <fullName evidence="1">CRISPR-associated protein Csb2</fullName>
    </submittedName>
</protein>
<dbReference type="InterPro" id="IPR019089">
    <property type="entry name" value="Cas_GSU0054"/>
</dbReference>
<dbReference type="OrthoDB" id="3324965at2"/>
<organism evidence="1 2">
    <name type="scientific">Actinoplanes regularis</name>
    <dbReference type="NCBI Taxonomy" id="52697"/>
    <lineage>
        <taxon>Bacteria</taxon>
        <taxon>Bacillati</taxon>
        <taxon>Actinomycetota</taxon>
        <taxon>Actinomycetes</taxon>
        <taxon>Micromonosporales</taxon>
        <taxon>Micromonosporaceae</taxon>
        <taxon>Actinoplanes</taxon>
    </lineage>
</organism>
<name>A0A239J335_9ACTN</name>
<keyword evidence="2" id="KW-1185">Reference proteome</keyword>
<dbReference type="RefSeq" id="WP_089298800.1">
    <property type="nucleotide sequence ID" value="NZ_BOMU01000122.1"/>
</dbReference>
<evidence type="ECO:0000313" key="2">
    <source>
        <dbReference type="Proteomes" id="UP000198415"/>
    </source>
</evidence>
<sequence>MSFAIVAEPLLGVYKGHVGAGQVDSLPSPARLHAALVCAAAQGVRAVAAGDDLRPCAADREALRWLEENPPDGVAVPGTLHNGGVATAYRKEGLIVKEGRNPLAEKLAGKPAVTGVSVTGRFAWWWRQAPPEPVVTALAALCPEVPYLGTSESPVLLAVAEAEPTHLLDREADLFTGDGLDLTVAVEGRLDALETAHADAAKTPPLKSDAHRSSEKVAAPAVVTSGLDLGRYTRAPQPPPPTPWTSVLLFRMNRTGPVPAESRVRFAVAAHRALVAIIGDGAPAILTGVYEPGVPRPANRCAIHFLGPDTPHIGGCALAVLLPADADEVDLTLVRMAAQQLKQVRVASGSFSLGAPVEVPAGEFWPEPASGTQRWWQTDPVAVPDTRPPRGGPWTLADAIALSAGLVWRREFTVPGRADTRYRALAAAAGQRIRVGSASRVAGSDLGQYVHKVHQDTLVQPYRAVLDLGDLAGSRTITAIGQSRHLGGGLLVPRDLPVAIARRMGR</sequence>
<reference evidence="1 2" key="1">
    <citation type="submission" date="2017-06" db="EMBL/GenBank/DDBJ databases">
        <authorList>
            <person name="Kim H.J."/>
            <person name="Triplett B.A."/>
        </authorList>
    </citation>
    <scope>NUCLEOTIDE SEQUENCE [LARGE SCALE GENOMIC DNA]</scope>
    <source>
        <strain evidence="1 2">DSM 43151</strain>
    </source>
</reference>
<accession>A0A239J335</accession>
<dbReference type="EMBL" id="FZNR01000032">
    <property type="protein sequence ID" value="SNT00210.1"/>
    <property type="molecule type" value="Genomic_DNA"/>
</dbReference>
<dbReference type="NCBIfam" id="TIGR02165">
    <property type="entry name" value="cas5_6_GSU0054"/>
    <property type="match status" value="1"/>
</dbReference>
<proteinExistence type="predicted"/>
<gene>
    <name evidence="1" type="ORF">SAMN06264365_13244</name>
</gene>
<evidence type="ECO:0000313" key="1">
    <source>
        <dbReference type="EMBL" id="SNT00210.1"/>
    </source>
</evidence>
<dbReference type="Proteomes" id="UP000198415">
    <property type="component" value="Unassembled WGS sequence"/>
</dbReference>
<dbReference type="AlphaFoldDB" id="A0A239J335"/>